<dbReference type="EC" id="2.7.11.1" evidence="1"/>
<dbReference type="SUPFAM" id="SSF56112">
    <property type="entry name" value="Protein kinase-like (PK-like)"/>
    <property type="match status" value="1"/>
</dbReference>
<evidence type="ECO:0000256" key="6">
    <source>
        <dbReference type="ARBA" id="ARBA00022840"/>
    </source>
</evidence>
<evidence type="ECO:0000259" key="10">
    <source>
        <dbReference type="PROSITE" id="PS50011"/>
    </source>
</evidence>
<dbReference type="CDD" id="cd14125">
    <property type="entry name" value="STKc_CK1_delta_epsilon"/>
    <property type="match status" value="1"/>
</dbReference>
<proteinExistence type="inferred from homology"/>
<feature type="compositionally biased region" description="Basic and acidic residues" evidence="9">
    <location>
        <begin position="301"/>
        <end position="311"/>
    </location>
</feature>
<dbReference type="GO" id="GO:0005524">
    <property type="term" value="F:ATP binding"/>
    <property type="evidence" value="ECO:0007669"/>
    <property type="project" value="UniProtKB-UniRule"/>
</dbReference>
<dbReference type="InterPro" id="IPR017441">
    <property type="entry name" value="Protein_kinase_ATP_BS"/>
</dbReference>
<evidence type="ECO:0000256" key="1">
    <source>
        <dbReference type="ARBA" id="ARBA00012513"/>
    </source>
</evidence>
<reference evidence="11" key="1">
    <citation type="journal article" date="2023" name="IScience">
        <title>Live-bearing cockroach genome reveals convergent evolutionary mechanisms linked to viviparity in insects and beyond.</title>
        <authorList>
            <person name="Fouks B."/>
            <person name="Harrison M.C."/>
            <person name="Mikhailova A.A."/>
            <person name="Marchal E."/>
            <person name="English S."/>
            <person name="Carruthers M."/>
            <person name="Jennings E.C."/>
            <person name="Chiamaka E.L."/>
            <person name="Frigard R.A."/>
            <person name="Pippel M."/>
            <person name="Attardo G.M."/>
            <person name="Benoit J.B."/>
            <person name="Bornberg-Bauer E."/>
            <person name="Tobe S.S."/>
        </authorList>
    </citation>
    <scope>NUCLEOTIDE SEQUENCE</scope>
    <source>
        <strain evidence="11">Stay&amp;Tobe</strain>
    </source>
</reference>
<sequence>MELRVGNKYRLGRKIGSGSFGDIYLGTNISTGEEVAIKLECIKTRHPQLHIESKFYKMMQGGVGIPTIKWCGSEGDYNVMVMELLGPSLEDLFNFCSRRFSLKTVLLLADQLISRIDYIHSRNFIHRDIKPDNFLMGLGKKGNLVYIIDFGLAKKYRDGRTHQHIPYRENKNLTGTARYASINTHLGIEQSRRDDLESLGYVLMYFNRGSLPWQGLKAATKRQKYERISEKKMSTPIEELCKGYPAEFPTYLNYCRSLRFEERPDYSYLRQLFRTLFHRQGFTYDYVFDWNMLKFGGSRHGGPEEQRERRYTSRTAQGTAGGTAVAGTTPPVTTASPTTASPRGRGGETQERRVSMRLHRSATGGGVSTSDLTNTRQASDAAVGKQTNATMGGKFIQGQHRKTKQEHRRLTQIDDLSRRACTPTVLQYSPARVLVCDILGASHIQFGELKIPSLVVKLPGEISDLVDFDHVFGESAILVSDSLIRTLHILTEKSAHQRL</sequence>
<evidence type="ECO:0000313" key="12">
    <source>
        <dbReference type="Proteomes" id="UP001233999"/>
    </source>
</evidence>
<feature type="region of interest" description="Disordered" evidence="9">
    <location>
        <begin position="298"/>
        <end position="385"/>
    </location>
</feature>
<keyword evidence="12" id="KW-1185">Reference proteome</keyword>
<dbReference type="Proteomes" id="UP001233999">
    <property type="component" value="Unassembled WGS sequence"/>
</dbReference>
<feature type="compositionally biased region" description="Low complexity" evidence="9">
    <location>
        <begin position="313"/>
        <end position="343"/>
    </location>
</feature>
<dbReference type="FunFam" id="3.30.200.20:FF:000538">
    <property type="entry name" value="Putative Casein kinase I"/>
    <property type="match status" value="1"/>
</dbReference>
<dbReference type="PROSITE" id="PS00108">
    <property type="entry name" value="PROTEIN_KINASE_ST"/>
    <property type="match status" value="1"/>
</dbReference>
<feature type="domain" description="Protein kinase" evidence="10">
    <location>
        <begin position="9"/>
        <end position="277"/>
    </location>
</feature>
<dbReference type="Pfam" id="PF00069">
    <property type="entry name" value="Pkinase"/>
    <property type="match status" value="1"/>
</dbReference>
<evidence type="ECO:0000256" key="4">
    <source>
        <dbReference type="ARBA" id="ARBA00022741"/>
    </source>
</evidence>
<comment type="caution">
    <text evidence="11">The sequence shown here is derived from an EMBL/GenBank/DDBJ whole genome shotgun (WGS) entry which is preliminary data.</text>
</comment>
<evidence type="ECO:0000256" key="2">
    <source>
        <dbReference type="ARBA" id="ARBA00022527"/>
    </source>
</evidence>
<dbReference type="PANTHER" id="PTHR11909">
    <property type="entry name" value="CASEIN KINASE-RELATED"/>
    <property type="match status" value="1"/>
</dbReference>
<evidence type="ECO:0000256" key="7">
    <source>
        <dbReference type="PROSITE-ProRule" id="PRU10141"/>
    </source>
</evidence>
<comment type="similarity">
    <text evidence="8">Belongs to the protein kinase superfamily.</text>
</comment>
<evidence type="ECO:0000313" key="11">
    <source>
        <dbReference type="EMBL" id="KAJ9577622.1"/>
    </source>
</evidence>
<keyword evidence="6 7" id="KW-0067">ATP-binding</keyword>
<dbReference type="Gene3D" id="1.10.510.10">
    <property type="entry name" value="Transferase(Phosphotransferase) domain 1"/>
    <property type="match status" value="1"/>
</dbReference>
<feature type="binding site" evidence="7">
    <location>
        <position position="38"/>
    </location>
    <ligand>
        <name>ATP</name>
        <dbReference type="ChEBI" id="CHEBI:30616"/>
    </ligand>
</feature>
<dbReference type="GO" id="GO:0004674">
    <property type="term" value="F:protein serine/threonine kinase activity"/>
    <property type="evidence" value="ECO:0007669"/>
    <property type="project" value="UniProtKB-KW"/>
</dbReference>
<evidence type="ECO:0000256" key="9">
    <source>
        <dbReference type="SAM" id="MobiDB-lite"/>
    </source>
</evidence>
<dbReference type="PROSITE" id="PS50011">
    <property type="entry name" value="PROTEIN_KINASE_DOM"/>
    <property type="match status" value="1"/>
</dbReference>
<dbReference type="EMBL" id="JASPKZ010009352">
    <property type="protein sequence ID" value="KAJ9577622.1"/>
    <property type="molecule type" value="Genomic_DNA"/>
</dbReference>
<organism evidence="11 12">
    <name type="scientific">Diploptera punctata</name>
    <name type="common">Pacific beetle cockroach</name>
    <dbReference type="NCBI Taxonomy" id="6984"/>
    <lineage>
        <taxon>Eukaryota</taxon>
        <taxon>Metazoa</taxon>
        <taxon>Ecdysozoa</taxon>
        <taxon>Arthropoda</taxon>
        <taxon>Hexapoda</taxon>
        <taxon>Insecta</taxon>
        <taxon>Pterygota</taxon>
        <taxon>Neoptera</taxon>
        <taxon>Polyneoptera</taxon>
        <taxon>Dictyoptera</taxon>
        <taxon>Blattodea</taxon>
        <taxon>Blaberoidea</taxon>
        <taxon>Blaberidae</taxon>
        <taxon>Diplopterinae</taxon>
        <taxon>Diploptera</taxon>
    </lineage>
</organism>
<evidence type="ECO:0000256" key="5">
    <source>
        <dbReference type="ARBA" id="ARBA00022777"/>
    </source>
</evidence>
<feature type="compositionally biased region" description="Polar residues" evidence="9">
    <location>
        <begin position="368"/>
        <end position="378"/>
    </location>
</feature>
<keyword evidence="2 8" id="KW-0723">Serine/threonine-protein kinase</keyword>
<reference evidence="11" key="2">
    <citation type="submission" date="2023-05" db="EMBL/GenBank/DDBJ databases">
        <authorList>
            <person name="Fouks B."/>
        </authorList>
    </citation>
    <scope>NUCLEOTIDE SEQUENCE</scope>
    <source>
        <strain evidence="11">Stay&amp;Tobe</strain>
        <tissue evidence="11">Testes</tissue>
    </source>
</reference>
<evidence type="ECO:0000256" key="3">
    <source>
        <dbReference type="ARBA" id="ARBA00022679"/>
    </source>
</evidence>
<evidence type="ECO:0000256" key="8">
    <source>
        <dbReference type="RuleBase" id="RU000304"/>
    </source>
</evidence>
<dbReference type="AlphaFoldDB" id="A0AAD7ZCE7"/>
<dbReference type="PROSITE" id="PS00107">
    <property type="entry name" value="PROTEIN_KINASE_ATP"/>
    <property type="match status" value="1"/>
</dbReference>
<feature type="non-terminal residue" evidence="11">
    <location>
        <position position="1"/>
    </location>
</feature>
<name>A0AAD7ZCE7_DIPPU</name>
<dbReference type="InterPro" id="IPR011009">
    <property type="entry name" value="Kinase-like_dom_sf"/>
</dbReference>
<protein>
    <recommendedName>
        <fullName evidence="1">non-specific serine/threonine protein kinase</fullName>
        <ecNumber evidence="1">2.7.11.1</ecNumber>
    </recommendedName>
</protein>
<dbReference type="InterPro" id="IPR000719">
    <property type="entry name" value="Prot_kinase_dom"/>
</dbReference>
<keyword evidence="3" id="KW-0808">Transferase</keyword>
<keyword evidence="4 7" id="KW-0547">Nucleotide-binding</keyword>
<dbReference type="InterPro" id="IPR050235">
    <property type="entry name" value="CK1_Ser-Thr_kinase"/>
</dbReference>
<dbReference type="InterPro" id="IPR008271">
    <property type="entry name" value="Ser/Thr_kinase_AS"/>
</dbReference>
<gene>
    <name evidence="11" type="ORF">L9F63_005809</name>
</gene>
<feature type="compositionally biased region" description="Basic and acidic residues" evidence="9">
    <location>
        <begin position="345"/>
        <end position="354"/>
    </location>
</feature>
<dbReference type="FunFam" id="1.10.510.10:FF:000155">
    <property type="entry name" value="Casein kinase I isoform epsilon"/>
    <property type="match status" value="1"/>
</dbReference>
<dbReference type="SMART" id="SM00220">
    <property type="entry name" value="S_TKc"/>
    <property type="match status" value="1"/>
</dbReference>
<keyword evidence="5" id="KW-0418">Kinase</keyword>
<accession>A0AAD7ZCE7</accession>